<sequence length="195" mass="22533">MESLHGSEVFLQKLKHKVTPKEIELIRRAYEQAKSGHRGQPRDGGERYFEHPKGTALILIDELHIYDSEMIIAALLHDIVEDTWLLSPEAIHDFFGDRVAYLVGMVTKKENATPEEKQSYLDNIAGAGEDVRIIKLADRLHNMRSIETCTREKQLRQLQETKTFFMPLAWKTNAYLAQELEEVCEKTELRLSQNP</sequence>
<dbReference type="PANTHER" id="PTHR21262">
    <property type="entry name" value="GUANOSINE-3',5'-BIS DIPHOSPHATE 3'-PYROPHOSPHOHYDROLASE"/>
    <property type="match status" value="1"/>
</dbReference>
<evidence type="ECO:0000313" key="3">
    <source>
        <dbReference type="Proteomes" id="UP000176951"/>
    </source>
</evidence>
<dbReference type="Proteomes" id="UP000176951">
    <property type="component" value="Unassembled WGS sequence"/>
</dbReference>
<dbReference type="Gene3D" id="1.10.3210.10">
    <property type="entry name" value="Hypothetical protein af1432"/>
    <property type="match status" value="1"/>
</dbReference>
<dbReference type="CDD" id="cd00077">
    <property type="entry name" value="HDc"/>
    <property type="match status" value="1"/>
</dbReference>
<gene>
    <name evidence="2" type="ORF">A3A97_00320</name>
</gene>
<comment type="caution">
    <text evidence="2">The sequence shown here is derived from an EMBL/GenBank/DDBJ whole genome shotgun (WGS) entry which is preliminary data.</text>
</comment>
<dbReference type="AlphaFoldDB" id="A0A1G2PU53"/>
<dbReference type="EMBL" id="MHSW01000026">
    <property type="protein sequence ID" value="OHA51131.1"/>
    <property type="molecule type" value="Genomic_DNA"/>
</dbReference>
<dbReference type="PANTHER" id="PTHR21262:SF31">
    <property type="entry name" value="GTP PYROPHOSPHOKINASE"/>
    <property type="match status" value="1"/>
</dbReference>
<organism evidence="2 3">
    <name type="scientific">Candidatus Terrybacteria bacterium RIFCSPLOWO2_01_FULL_40_23</name>
    <dbReference type="NCBI Taxonomy" id="1802366"/>
    <lineage>
        <taxon>Bacteria</taxon>
        <taxon>Candidatus Terryibacteriota</taxon>
    </lineage>
</organism>
<proteinExistence type="predicted"/>
<name>A0A1G2PU53_9BACT</name>
<dbReference type="SMART" id="SM00471">
    <property type="entry name" value="HDc"/>
    <property type="match status" value="1"/>
</dbReference>
<evidence type="ECO:0000259" key="1">
    <source>
        <dbReference type="SMART" id="SM00471"/>
    </source>
</evidence>
<dbReference type="InterPro" id="IPR003607">
    <property type="entry name" value="HD/PDEase_dom"/>
</dbReference>
<evidence type="ECO:0000313" key="2">
    <source>
        <dbReference type="EMBL" id="OHA51131.1"/>
    </source>
</evidence>
<accession>A0A1G2PU53</accession>
<reference evidence="2 3" key="1">
    <citation type="journal article" date="2016" name="Nat. Commun.">
        <title>Thousands of microbial genomes shed light on interconnected biogeochemical processes in an aquifer system.</title>
        <authorList>
            <person name="Anantharaman K."/>
            <person name="Brown C.T."/>
            <person name="Hug L.A."/>
            <person name="Sharon I."/>
            <person name="Castelle C.J."/>
            <person name="Probst A.J."/>
            <person name="Thomas B.C."/>
            <person name="Singh A."/>
            <person name="Wilkins M.J."/>
            <person name="Karaoz U."/>
            <person name="Brodie E.L."/>
            <person name="Williams K.H."/>
            <person name="Hubbard S.S."/>
            <person name="Banfield J.F."/>
        </authorList>
    </citation>
    <scope>NUCLEOTIDE SEQUENCE [LARGE SCALE GENOMIC DNA]</scope>
</reference>
<protein>
    <recommendedName>
        <fullName evidence="1">HD/PDEase domain-containing protein</fullName>
    </recommendedName>
</protein>
<feature type="domain" description="HD/PDEase" evidence="1">
    <location>
        <begin position="44"/>
        <end position="152"/>
    </location>
</feature>
<dbReference type="SUPFAM" id="SSF109604">
    <property type="entry name" value="HD-domain/PDEase-like"/>
    <property type="match status" value="1"/>
</dbReference>
<dbReference type="Pfam" id="PF13328">
    <property type="entry name" value="HD_4"/>
    <property type="match status" value="1"/>
</dbReference>
<dbReference type="GO" id="GO:0005886">
    <property type="term" value="C:plasma membrane"/>
    <property type="evidence" value="ECO:0007669"/>
    <property type="project" value="TreeGrafter"/>
</dbReference>